<reference evidence="3" key="1">
    <citation type="submission" date="2017-11" db="EMBL/GenBank/DDBJ databases">
        <title>The sensing device of the deep-sea amphipod.</title>
        <authorList>
            <person name="Kobayashi H."/>
            <person name="Nagahama T."/>
            <person name="Arai W."/>
            <person name="Sasagawa Y."/>
            <person name="Umeda M."/>
            <person name="Hayashi T."/>
            <person name="Nikaido I."/>
            <person name="Watanabe H."/>
            <person name="Oguri K."/>
            <person name="Kitazato H."/>
            <person name="Fujioka K."/>
            <person name="Kido Y."/>
            <person name="Takami H."/>
        </authorList>
    </citation>
    <scope>NUCLEOTIDE SEQUENCE</scope>
    <source>
        <tissue evidence="3">Whole body</tissue>
    </source>
</reference>
<accession>A0A6A7FV92</accession>
<feature type="transmembrane region" description="Helical" evidence="2">
    <location>
        <begin position="236"/>
        <end position="256"/>
    </location>
</feature>
<feature type="compositionally biased region" description="Acidic residues" evidence="1">
    <location>
        <begin position="19"/>
        <end position="50"/>
    </location>
</feature>
<organism evidence="3">
    <name type="scientific">Hirondellea gigas</name>
    <dbReference type="NCBI Taxonomy" id="1518452"/>
    <lineage>
        <taxon>Eukaryota</taxon>
        <taxon>Metazoa</taxon>
        <taxon>Ecdysozoa</taxon>
        <taxon>Arthropoda</taxon>
        <taxon>Crustacea</taxon>
        <taxon>Multicrustacea</taxon>
        <taxon>Malacostraca</taxon>
        <taxon>Eumalacostraca</taxon>
        <taxon>Peracarida</taxon>
        <taxon>Amphipoda</taxon>
        <taxon>Amphilochidea</taxon>
        <taxon>Lysianassida</taxon>
        <taxon>Lysianassidira</taxon>
        <taxon>Lysianassoidea</taxon>
        <taxon>Lysianassidae</taxon>
        <taxon>Hirondellea</taxon>
    </lineage>
</organism>
<feature type="compositionally biased region" description="Polar residues" evidence="1">
    <location>
        <begin position="149"/>
        <end position="165"/>
    </location>
</feature>
<feature type="region of interest" description="Disordered" evidence="1">
    <location>
        <begin position="1"/>
        <end position="123"/>
    </location>
</feature>
<name>A0A6A7FV92_9CRUS</name>
<evidence type="ECO:0000313" key="3">
    <source>
        <dbReference type="EMBL" id="LAC22506.1"/>
    </source>
</evidence>
<keyword evidence="2" id="KW-1133">Transmembrane helix</keyword>
<dbReference type="AlphaFoldDB" id="A0A6A7FV92"/>
<evidence type="ECO:0000256" key="1">
    <source>
        <dbReference type="SAM" id="MobiDB-lite"/>
    </source>
</evidence>
<keyword evidence="2" id="KW-0472">Membrane</keyword>
<protein>
    <submittedName>
        <fullName evidence="3">Serine-rich adhesin for platelets-like</fullName>
    </submittedName>
</protein>
<keyword evidence="2" id="KW-0812">Transmembrane</keyword>
<feature type="compositionally biased region" description="Low complexity" evidence="1">
    <location>
        <begin position="51"/>
        <end position="61"/>
    </location>
</feature>
<sequence length="257" mass="28199">MPLNEKDDPGVCNPAFTKDEDDQEEDEDDEGKEKEENEEDEEEQDNEDEVYNNNNNSSNRNGRNRKRKKKERLEVEGSNDESDSSKGSVEDSPPSTPRIRGFISLRNSPTSHRGGIQSGRSSLSSVRKGILKKSGSCATINLELAQQNGLSRSYQGSIGDSNDLTDGSRPECLPNDPQRSISRVKFILDSGKPDNITGSYDDIRIEMIEKDRSDRIDRGKGHEGSGRGLSKSGKKCLIFCAGLALLTVAVILGSFAG</sequence>
<feature type="region of interest" description="Disordered" evidence="1">
    <location>
        <begin position="149"/>
        <end position="177"/>
    </location>
</feature>
<dbReference type="EMBL" id="IACT01003258">
    <property type="protein sequence ID" value="LAC22506.1"/>
    <property type="molecule type" value="mRNA"/>
</dbReference>
<proteinExistence type="evidence at transcript level"/>
<evidence type="ECO:0000256" key="2">
    <source>
        <dbReference type="SAM" id="Phobius"/>
    </source>
</evidence>